<gene>
    <name evidence="4" type="ORF">N47_J01650</name>
</gene>
<evidence type="ECO:0000256" key="2">
    <source>
        <dbReference type="RuleBase" id="RU003616"/>
    </source>
</evidence>
<reference evidence="4" key="1">
    <citation type="journal article" date="2011" name="Environ. Microbiol.">
        <title>Genomic insights into the metabolic potential of the polycyclic aromatic hydrocarbon degrading sulfate-reducing Deltaproteobacterium N47.</title>
        <authorList>
            <person name="Bergmann F."/>
            <person name="Selesi D."/>
            <person name="Weinmaier T."/>
            <person name="Tischler P."/>
            <person name="Rattei T."/>
            <person name="Meckenstock R.U."/>
        </authorList>
    </citation>
    <scope>NUCLEOTIDE SEQUENCE</scope>
</reference>
<dbReference type="SUPFAM" id="SSF49764">
    <property type="entry name" value="HSP20-like chaperones"/>
    <property type="match status" value="1"/>
</dbReference>
<name>E1YF40_9BACT</name>
<dbReference type="EMBL" id="FR695872">
    <property type="protein sequence ID" value="CBX29184.1"/>
    <property type="molecule type" value="Genomic_DNA"/>
</dbReference>
<dbReference type="InterPro" id="IPR031107">
    <property type="entry name" value="Small_HSP"/>
</dbReference>
<dbReference type="Gene3D" id="2.60.40.790">
    <property type="match status" value="1"/>
</dbReference>
<evidence type="ECO:0000313" key="4">
    <source>
        <dbReference type="EMBL" id="CBX29184.1"/>
    </source>
</evidence>
<evidence type="ECO:0000256" key="1">
    <source>
        <dbReference type="PROSITE-ProRule" id="PRU00285"/>
    </source>
</evidence>
<organism evidence="4">
    <name type="scientific">uncultured Desulfobacterium sp</name>
    <dbReference type="NCBI Taxonomy" id="201089"/>
    <lineage>
        <taxon>Bacteria</taxon>
        <taxon>Pseudomonadati</taxon>
        <taxon>Thermodesulfobacteriota</taxon>
        <taxon>Desulfobacteria</taxon>
        <taxon>Desulfobacterales</taxon>
        <taxon>Desulfobacteriaceae</taxon>
        <taxon>Desulfobacterium</taxon>
        <taxon>environmental samples</taxon>
    </lineage>
</organism>
<dbReference type="InterPro" id="IPR008978">
    <property type="entry name" value="HSP20-like_chaperone"/>
</dbReference>
<dbReference type="InterPro" id="IPR002068">
    <property type="entry name" value="A-crystallin/Hsp20_dom"/>
</dbReference>
<sequence length="148" mass="16985">MDYIKIKFGNEFGFLDSGRKKTIEDMFRSMTPMFSFSERAWKPQMDIYETAKEVIVVAEIAGIDKEKLEVGISRMALRIKGSRNELPRIENATFRLAEIQYGTFERILYFPVPIDTENVSASYANGFLQIRLAKLSSDKMHKITIADG</sequence>
<dbReference type="AlphaFoldDB" id="E1YF40"/>
<comment type="similarity">
    <text evidence="1 2">Belongs to the small heat shock protein (HSP20) family.</text>
</comment>
<dbReference type="PANTHER" id="PTHR11527">
    <property type="entry name" value="HEAT-SHOCK PROTEIN 20 FAMILY MEMBER"/>
    <property type="match status" value="1"/>
</dbReference>
<evidence type="ECO:0000259" key="3">
    <source>
        <dbReference type="PROSITE" id="PS01031"/>
    </source>
</evidence>
<dbReference type="PROSITE" id="PS01031">
    <property type="entry name" value="SHSP"/>
    <property type="match status" value="1"/>
</dbReference>
<protein>
    <recommendedName>
        <fullName evidence="3">SHSP domain-containing protein</fullName>
    </recommendedName>
</protein>
<feature type="domain" description="SHSP" evidence="3">
    <location>
        <begin position="36"/>
        <end position="148"/>
    </location>
</feature>
<proteinExistence type="inferred from homology"/>
<dbReference type="Pfam" id="PF00011">
    <property type="entry name" value="HSP20"/>
    <property type="match status" value="1"/>
</dbReference>
<dbReference type="CDD" id="cd06464">
    <property type="entry name" value="ACD_sHsps-like"/>
    <property type="match status" value="1"/>
</dbReference>
<accession>E1YF40</accession>